<organism evidence="1 2">
    <name type="scientific">Penicillium rubens (strain ATCC 28089 / DSM 1075 / NRRL 1951 / Wisconsin 54-1255)</name>
    <name type="common">Penicillium chrysogenum</name>
    <dbReference type="NCBI Taxonomy" id="500485"/>
    <lineage>
        <taxon>Eukaryota</taxon>
        <taxon>Fungi</taxon>
        <taxon>Dikarya</taxon>
        <taxon>Ascomycota</taxon>
        <taxon>Pezizomycotina</taxon>
        <taxon>Eurotiomycetes</taxon>
        <taxon>Eurotiomycetidae</taxon>
        <taxon>Eurotiales</taxon>
        <taxon>Aspergillaceae</taxon>
        <taxon>Penicillium</taxon>
        <taxon>Penicillium chrysogenum species complex</taxon>
    </lineage>
</organism>
<dbReference type="AlphaFoldDB" id="B6HRH4"/>
<keyword evidence="2" id="KW-1185">Reference proteome</keyword>
<gene>
    <name evidence="1" type="ORF">Pc22g12320</name>
    <name evidence="1" type="ORF">PCH_Pc22g12320</name>
</gene>
<name>B6HRH4_PENRW</name>
<evidence type="ECO:0000313" key="2">
    <source>
        <dbReference type="Proteomes" id="UP000000724"/>
    </source>
</evidence>
<protein>
    <submittedName>
        <fullName evidence="1">Uncharacterized protein</fullName>
    </submittedName>
</protein>
<dbReference type="VEuPathDB" id="FungiDB:PCH_Pc22g12320"/>
<dbReference type="Proteomes" id="UP000000724">
    <property type="component" value="Contig Pc00c22"/>
</dbReference>
<accession>B6HRH4</accession>
<dbReference type="EMBL" id="AM920437">
    <property type="protein sequence ID" value="CAP98520.1"/>
    <property type="molecule type" value="Genomic_DNA"/>
</dbReference>
<sequence length="108" mass="11636">MVVTYNHARTGDPNHVHIPAVGGRIAKSLGIACLGYSATPKLAYCSLIKGPDNESGRGHRLVRCQRMWARELANGRLPQSSTSQAQSSIQDYSMLYSTASLSDVPGFS</sequence>
<reference evidence="1 2" key="1">
    <citation type="journal article" date="2008" name="Nat. Biotechnol.">
        <title>Genome sequencing and analysis of the filamentous fungus Penicillium chrysogenum.</title>
        <authorList>
            <person name="van den Berg M.A."/>
            <person name="Albang R."/>
            <person name="Albermann K."/>
            <person name="Badger J.H."/>
            <person name="Daran J.-M."/>
            <person name="Driessen A.J.M."/>
            <person name="Garcia-Estrada C."/>
            <person name="Fedorova N.D."/>
            <person name="Harris D.M."/>
            <person name="Heijne W.H.M."/>
            <person name="Joardar V.S."/>
            <person name="Kiel J.A.K.W."/>
            <person name="Kovalchuk A."/>
            <person name="Martin J.F."/>
            <person name="Nierman W.C."/>
            <person name="Nijland J.G."/>
            <person name="Pronk J.T."/>
            <person name="Roubos J.A."/>
            <person name="van der Klei I.J."/>
            <person name="van Peij N.N.M.E."/>
            <person name="Veenhuis M."/>
            <person name="von Doehren H."/>
            <person name="Wagner C."/>
            <person name="Wortman J.R."/>
            <person name="Bovenberg R.A.L."/>
        </authorList>
    </citation>
    <scope>NUCLEOTIDE SEQUENCE [LARGE SCALE GENOMIC DNA]</scope>
    <source>
        <strain evidence="2">ATCC 28089 / DSM 1075 / NRRL 1951 / Wisconsin 54-1255</strain>
    </source>
</reference>
<proteinExistence type="predicted"/>
<evidence type="ECO:0000313" key="1">
    <source>
        <dbReference type="EMBL" id="CAP98520.1"/>
    </source>
</evidence>
<dbReference type="HOGENOM" id="CLU_2197815_0_0_1"/>